<reference evidence="2 3" key="1">
    <citation type="submission" date="2013-07" db="EMBL/GenBank/DDBJ databases">
        <title>Comparative Genomic and Metabolomic Analysis of Twelve Strains of Pseudoalteromonas luteoviolacea.</title>
        <authorList>
            <person name="Vynne N.G."/>
            <person name="Mansson M."/>
            <person name="Gram L."/>
        </authorList>
    </citation>
    <scope>NUCLEOTIDE SEQUENCE [LARGE SCALE GENOMIC DNA]</scope>
    <source>
        <strain evidence="2 3">H33</strain>
    </source>
</reference>
<feature type="signal peptide" evidence="1">
    <location>
        <begin position="1"/>
        <end position="22"/>
    </location>
</feature>
<gene>
    <name evidence="2" type="ORF">N476_01935</name>
</gene>
<dbReference type="EMBL" id="AUXZ01000064">
    <property type="protein sequence ID" value="KZN52118.1"/>
    <property type="molecule type" value="Genomic_DNA"/>
</dbReference>
<protein>
    <recommendedName>
        <fullName evidence="4">DUF4440 domain-containing protein</fullName>
    </recommendedName>
</protein>
<dbReference type="InterPro" id="IPR032710">
    <property type="entry name" value="NTF2-like_dom_sf"/>
</dbReference>
<evidence type="ECO:0000313" key="2">
    <source>
        <dbReference type="EMBL" id="KZN52118.1"/>
    </source>
</evidence>
<dbReference type="SUPFAM" id="SSF54427">
    <property type="entry name" value="NTF2-like"/>
    <property type="match status" value="1"/>
</dbReference>
<organism evidence="2 3">
    <name type="scientific">Pseudoalteromonas luteoviolacea H33</name>
    <dbReference type="NCBI Taxonomy" id="1365251"/>
    <lineage>
        <taxon>Bacteria</taxon>
        <taxon>Pseudomonadati</taxon>
        <taxon>Pseudomonadota</taxon>
        <taxon>Gammaproteobacteria</taxon>
        <taxon>Alteromonadales</taxon>
        <taxon>Pseudoalteromonadaceae</taxon>
        <taxon>Pseudoalteromonas</taxon>
    </lineage>
</organism>
<evidence type="ECO:0000256" key="1">
    <source>
        <dbReference type="SAM" id="SignalP"/>
    </source>
</evidence>
<dbReference type="RefSeq" id="WP_063361127.1">
    <property type="nucleotide sequence ID" value="NZ_AUXZ01000064.1"/>
</dbReference>
<evidence type="ECO:0008006" key="4">
    <source>
        <dbReference type="Google" id="ProtNLM"/>
    </source>
</evidence>
<dbReference type="InterPro" id="IPR039437">
    <property type="entry name" value="FrzH/put_lumazine-bd"/>
</dbReference>
<name>A0A167FE46_9GAMM</name>
<proteinExistence type="predicted"/>
<dbReference type="Pfam" id="PF12893">
    <property type="entry name" value="Lumazine_bd_2"/>
    <property type="match status" value="1"/>
</dbReference>
<dbReference type="Gene3D" id="3.10.450.50">
    <property type="match status" value="1"/>
</dbReference>
<dbReference type="AlphaFoldDB" id="A0A167FE46"/>
<accession>A0A167FE46</accession>
<keyword evidence="1" id="KW-0732">Signal</keyword>
<dbReference type="PATRIC" id="fig|1365251.3.peg.1549"/>
<comment type="caution">
    <text evidence="2">The sequence shown here is derived from an EMBL/GenBank/DDBJ whole genome shotgun (WGS) entry which is preliminary data.</text>
</comment>
<sequence length="145" mass="16891">MKTATRYCLLFLTLLHTSISWAKTDDEVEIREVIHTYFQAFSEAKAENLHNVFLPNMDMIGNVRGKPWKFEGSKLAEGLKSREPEKLKTKIYFIDITRDSAIAKVYNVNIETGIAYTDYLFFLEVEGKWKIAHKGYTRFNEKVSK</sequence>
<dbReference type="Proteomes" id="UP000076503">
    <property type="component" value="Unassembled WGS sequence"/>
</dbReference>
<evidence type="ECO:0000313" key="3">
    <source>
        <dbReference type="Proteomes" id="UP000076503"/>
    </source>
</evidence>
<feature type="chain" id="PRO_5007886299" description="DUF4440 domain-containing protein" evidence="1">
    <location>
        <begin position="23"/>
        <end position="145"/>
    </location>
</feature>